<feature type="transmembrane region" description="Helical" evidence="4">
    <location>
        <begin position="261"/>
        <end position="285"/>
    </location>
</feature>
<comment type="caution">
    <text evidence="5">The sequence shown here is derived from an EMBL/GenBank/DDBJ whole genome shotgun (WGS) entry which is preliminary data.</text>
</comment>
<keyword evidence="4" id="KW-0472">Membrane</keyword>
<gene>
    <name evidence="5" type="ORF">UT67_C0001G0018</name>
</gene>
<evidence type="ECO:0000256" key="4">
    <source>
        <dbReference type="SAM" id="Phobius"/>
    </source>
</evidence>
<protein>
    <recommendedName>
        <fullName evidence="7">Glycosyltransferase 2-like domain-containing protein</fullName>
    </recommendedName>
</protein>
<dbReference type="Proteomes" id="UP000034855">
    <property type="component" value="Unassembled WGS sequence"/>
</dbReference>
<evidence type="ECO:0000313" key="5">
    <source>
        <dbReference type="EMBL" id="KKR35513.1"/>
    </source>
</evidence>
<evidence type="ECO:0000256" key="3">
    <source>
        <dbReference type="ARBA" id="ARBA00022679"/>
    </source>
</evidence>
<comment type="similarity">
    <text evidence="1">Belongs to the glycosyltransferase 2 family.</text>
</comment>
<evidence type="ECO:0000256" key="2">
    <source>
        <dbReference type="ARBA" id="ARBA00022676"/>
    </source>
</evidence>
<evidence type="ECO:0000313" key="6">
    <source>
        <dbReference type="Proteomes" id="UP000034855"/>
    </source>
</evidence>
<keyword evidence="4" id="KW-1133">Transmembrane helix</keyword>
<sequence>MQPKVAIIYLSFNSDIYLDDVISALQKMTYPKDRVEFIVVDNPHPQFGSSMVNLEEKLLPISGVSIPHVTLLPQKENLGFAGGNNVGIAWALENGFDYVYLHNNDGFMASGCLEKMVAALEGDKQIGAAQSLLLLYPETDLVNTAGNSFHYLGFGYCGNFRTKKSDLKLKEVEEVGYASGASILMRAKLLKEYGSWDKDFFLYHEDVEYSLRMKVLGYKVSIVRDAIFYHKYQFSRNKDKFYFMERNRYAVMLMYFKWPTFLVLLPMALVMEVGLIFFAIINGWFKVKLNVYKYWLTSKNWQLWLGKRKFIQSIRMVTDKQILKLASDKVIFDEKSINNPLLKYVANPLMAAYWFVAKWIIFW</sequence>
<dbReference type="Pfam" id="PF13641">
    <property type="entry name" value="Glyco_tranf_2_3"/>
    <property type="match status" value="1"/>
</dbReference>
<dbReference type="STRING" id="1619037.UT67_C0001G0018"/>
<dbReference type="InterPro" id="IPR029044">
    <property type="entry name" value="Nucleotide-diphossugar_trans"/>
</dbReference>
<dbReference type="PANTHER" id="PTHR43179">
    <property type="entry name" value="RHAMNOSYLTRANSFERASE WBBL"/>
    <property type="match status" value="1"/>
</dbReference>
<evidence type="ECO:0000256" key="1">
    <source>
        <dbReference type="ARBA" id="ARBA00006739"/>
    </source>
</evidence>
<dbReference type="SUPFAM" id="SSF53448">
    <property type="entry name" value="Nucleotide-diphospho-sugar transferases"/>
    <property type="match status" value="1"/>
</dbReference>
<reference evidence="5 6" key="1">
    <citation type="journal article" date="2015" name="Nature">
        <title>rRNA introns, odd ribosomes, and small enigmatic genomes across a large radiation of phyla.</title>
        <authorList>
            <person name="Brown C.T."/>
            <person name="Hug L.A."/>
            <person name="Thomas B.C."/>
            <person name="Sharon I."/>
            <person name="Castelle C.J."/>
            <person name="Singh A."/>
            <person name="Wilkins M.J."/>
            <person name="Williams K.H."/>
            <person name="Banfield J.F."/>
        </authorList>
    </citation>
    <scope>NUCLEOTIDE SEQUENCE [LARGE SCALE GENOMIC DNA]</scope>
</reference>
<organism evidence="5 6">
    <name type="scientific">Candidatus Magasanikbacteria bacterium GW2011_GWA2_40_10</name>
    <dbReference type="NCBI Taxonomy" id="1619037"/>
    <lineage>
        <taxon>Bacteria</taxon>
        <taxon>Candidatus Magasanikiibacteriota</taxon>
    </lineage>
</organism>
<proteinExistence type="inferred from homology"/>
<dbReference type="EMBL" id="LBXR01000001">
    <property type="protein sequence ID" value="KKR35513.1"/>
    <property type="molecule type" value="Genomic_DNA"/>
</dbReference>
<keyword evidence="3" id="KW-0808">Transferase</keyword>
<evidence type="ECO:0008006" key="7">
    <source>
        <dbReference type="Google" id="ProtNLM"/>
    </source>
</evidence>
<dbReference type="PANTHER" id="PTHR43179:SF12">
    <property type="entry name" value="GALACTOFURANOSYLTRANSFERASE GLFT2"/>
    <property type="match status" value="1"/>
</dbReference>
<dbReference type="Gene3D" id="3.90.550.10">
    <property type="entry name" value="Spore Coat Polysaccharide Biosynthesis Protein SpsA, Chain A"/>
    <property type="match status" value="1"/>
</dbReference>
<keyword evidence="4" id="KW-0812">Transmembrane</keyword>
<name>A0A0G0Q5U0_9BACT</name>
<dbReference type="GO" id="GO:0016757">
    <property type="term" value="F:glycosyltransferase activity"/>
    <property type="evidence" value="ECO:0007669"/>
    <property type="project" value="UniProtKB-KW"/>
</dbReference>
<keyword evidence="2" id="KW-0328">Glycosyltransferase</keyword>
<dbReference type="AlphaFoldDB" id="A0A0G0Q5U0"/>
<accession>A0A0G0Q5U0</accession>